<reference evidence="2" key="1">
    <citation type="journal article" date="2021" name="PeerJ">
        <title>Extensive microbial diversity within the chicken gut microbiome revealed by metagenomics and culture.</title>
        <authorList>
            <person name="Gilroy R."/>
            <person name="Ravi A."/>
            <person name="Getino M."/>
            <person name="Pursley I."/>
            <person name="Horton D.L."/>
            <person name="Alikhan N.F."/>
            <person name="Baker D."/>
            <person name="Gharbi K."/>
            <person name="Hall N."/>
            <person name="Watson M."/>
            <person name="Adriaenssens E.M."/>
            <person name="Foster-Nyarko E."/>
            <person name="Jarju S."/>
            <person name="Secka A."/>
            <person name="Antonio M."/>
            <person name="Oren A."/>
            <person name="Chaudhuri R.R."/>
            <person name="La Ragione R."/>
            <person name="Hildebrand F."/>
            <person name="Pallen M.J."/>
        </authorList>
    </citation>
    <scope>NUCLEOTIDE SEQUENCE</scope>
    <source>
        <strain evidence="2">CHK195-9823</strain>
    </source>
</reference>
<dbReference type="GO" id="GO:0006779">
    <property type="term" value="P:porphyrin-containing compound biosynthetic process"/>
    <property type="evidence" value="ECO:0007669"/>
    <property type="project" value="InterPro"/>
</dbReference>
<organism evidence="2 3">
    <name type="scientific">Candidatus Blautia stercorigallinarum</name>
    <dbReference type="NCBI Taxonomy" id="2838501"/>
    <lineage>
        <taxon>Bacteria</taxon>
        <taxon>Bacillati</taxon>
        <taxon>Bacillota</taxon>
        <taxon>Clostridia</taxon>
        <taxon>Lachnospirales</taxon>
        <taxon>Lachnospiraceae</taxon>
        <taxon>Blautia</taxon>
    </lineage>
</organism>
<comment type="caution">
    <text evidence="2">The sequence shown here is derived from an EMBL/GenBank/DDBJ whole genome shotgun (WGS) entry which is preliminary data.</text>
</comment>
<dbReference type="Gene3D" id="3.20.20.210">
    <property type="match status" value="1"/>
</dbReference>
<evidence type="ECO:0000313" key="2">
    <source>
        <dbReference type="EMBL" id="HIV40196.1"/>
    </source>
</evidence>
<protein>
    <recommendedName>
        <fullName evidence="1">Uroporphyrinogen decarboxylase (URO-D) domain-containing protein</fullName>
    </recommendedName>
</protein>
<dbReference type="InterPro" id="IPR052024">
    <property type="entry name" value="Methanogen_methyltrans"/>
</dbReference>
<dbReference type="InterPro" id="IPR038071">
    <property type="entry name" value="UROD/MetE-like_sf"/>
</dbReference>
<proteinExistence type="predicted"/>
<dbReference type="PANTHER" id="PTHR47099:SF1">
    <property type="entry name" value="METHYLCOBAMIDE:COM METHYLTRANSFERASE MTBA"/>
    <property type="match status" value="1"/>
</dbReference>
<accession>A0A9D1PFU7</accession>
<dbReference type="PANTHER" id="PTHR47099">
    <property type="entry name" value="METHYLCOBAMIDE:COM METHYLTRANSFERASE MTBA"/>
    <property type="match status" value="1"/>
</dbReference>
<evidence type="ECO:0000313" key="3">
    <source>
        <dbReference type="Proteomes" id="UP000886814"/>
    </source>
</evidence>
<dbReference type="EMBL" id="DXIQ01000102">
    <property type="protein sequence ID" value="HIV40196.1"/>
    <property type="molecule type" value="Genomic_DNA"/>
</dbReference>
<dbReference type="Pfam" id="PF01208">
    <property type="entry name" value="URO-D"/>
    <property type="match status" value="1"/>
</dbReference>
<dbReference type="InterPro" id="IPR000257">
    <property type="entry name" value="Uroporphyrinogen_deCOase"/>
</dbReference>
<gene>
    <name evidence="2" type="ORF">H9747_14580</name>
</gene>
<dbReference type="GO" id="GO:0004853">
    <property type="term" value="F:uroporphyrinogen decarboxylase activity"/>
    <property type="evidence" value="ECO:0007669"/>
    <property type="project" value="InterPro"/>
</dbReference>
<dbReference type="SUPFAM" id="SSF51726">
    <property type="entry name" value="UROD/MetE-like"/>
    <property type="match status" value="1"/>
</dbReference>
<sequence length="337" mass="37607">MNMTPKENYLAALKGETYEFIPCSLNDCIMAGFGAGNGPAFEKGPAGGGYDGFQVHWVTPQSGGGAPIPAPGEFILDSETIVDWKKLVKFPEIHKFDWEAQAKMELSMGNPEVQCVEFGSGNGPFERLAAMMGFEEALMALALEPEACYDFMDAVTDYKIDTLEYVKKYYHADIFTNYDDIATEQCTFMAPDTYRSLIKPLHAKLYKAVKDYGMIPVQHTCGKAEALIEDFIDTGVAAWSSVQPTNDIPEILTKYGNKICICGGYNTNGAPGRTDATEEQIREEVRRCMNEYGKYRGFIFFGFLLANSLDPKDKLTSLLPMIQEAESYRQNNRLDIF</sequence>
<evidence type="ECO:0000259" key="1">
    <source>
        <dbReference type="Pfam" id="PF01208"/>
    </source>
</evidence>
<dbReference type="Proteomes" id="UP000886814">
    <property type="component" value="Unassembled WGS sequence"/>
</dbReference>
<name>A0A9D1PFU7_9FIRM</name>
<dbReference type="AlphaFoldDB" id="A0A9D1PFU7"/>
<feature type="domain" description="Uroporphyrinogen decarboxylase (URO-D)" evidence="1">
    <location>
        <begin position="119"/>
        <end position="300"/>
    </location>
</feature>
<reference evidence="2" key="2">
    <citation type="submission" date="2021-04" db="EMBL/GenBank/DDBJ databases">
        <authorList>
            <person name="Gilroy R."/>
        </authorList>
    </citation>
    <scope>NUCLEOTIDE SEQUENCE</scope>
    <source>
        <strain evidence="2">CHK195-9823</strain>
    </source>
</reference>